<evidence type="ECO:0000313" key="3">
    <source>
        <dbReference type="EMBL" id="KAK0626565.1"/>
    </source>
</evidence>
<feature type="region of interest" description="Disordered" evidence="1">
    <location>
        <begin position="146"/>
        <end position="187"/>
    </location>
</feature>
<dbReference type="Gene3D" id="2.40.50.140">
    <property type="entry name" value="Nucleic acid-binding proteins"/>
    <property type="match status" value="1"/>
</dbReference>
<dbReference type="Proteomes" id="UP001175000">
    <property type="component" value="Unassembled WGS sequence"/>
</dbReference>
<dbReference type="SUPFAM" id="SSF50249">
    <property type="entry name" value="Nucleic acid-binding proteins"/>
    <property type="match status" value="1"/>
</dbReference>
<feature type="compositionally biased region" description="Acidic residues" evidence="1">
    <location>
        <begin position="548"/>
        <end position="569"/>
    </location>
</feature>
<feature type="compositionally biased region" description="Acidic residues" evidence="1">
    <location>
        <begin position="1166"/>
        <end position="1177"/>
    </location>
</feature>
<dbReference type="Pfam" id="PF02765">
    <property type="entry name" value="POT1"/>
    <property type="match status" value="1"/>
</dbReference>
<keyword evidence="4" id="KW-1185">Reference proteome</keyword>
<feature type="compositionally biased region" description="Low complexity" evidence="1">
    <location>
        <begin position="1037"/>
        <end position="1051"/>
    </location>
</feature>
<feature type="compositionally biased region" description="Acidic residues" evidence="1">
    <location>
        <begin position="603"/>
        <end position="630"/>
    </location>
</feature>
<dbReference type="InterPro" id="IPR012340">
    <property type="entry name" value="NA-bd_OB-fold"/>
</dbReference>
<dbReference type="InterPro" id="IPR011564">
    <property type="entry name" value="Telomer_end-bd_POT1/Cdc13"/>
</dbReference>
<feature type="compositionally biased region" description="Polar residues" evidence="1">
    <location>
        <begin position="235"/>
        <end position="245"/>
    </location>
</feature>
<dbReference type="GO" id="GO:0000723">
    <property type="term" value="P:telomere maintenance"/>
    <property type="evidence" value="ECO:0007669"/>
    <property type="project" value="InterPro"/>
</dbReference>
<dbReference type="EMBL" id="JAULSU010000002">
    <property type="protein sequence ID" value="KAK0626565.1"/>
    <property type="molecule type" value="Genomic_DNA"/>
</dbReference>
<reference evidence="3" key="1">
    <citation type="submission" date="2023-06" db="EMBL/GenBank/DDBJ databases">
        <title>Genome-scale phylogeny and comparative genomics of the fungal order Sordariales.</title>
        <authorList>
            <consortium name="Lawrence Berkeley National Laboratory"/>
            <person name="Hensen N."/>
            <person name="Bonometti L."/>
            <person name="Westerberg I."/>
            <person name="Brannstrom I.O."/>
            <person name="Guillou S."/>
            <person name="Cros-Aarteil S."/>
            <person name="Calhoun S."/>
            <person name="Haridas S."/>
            <person name="Kuo A."/>
            <person name="Mondo S."/>
            <person name="Pangilinan J."/>
            <person name="Riley R."/>
            <person name="Labutti K."/>
            <person name="Andreopoulos B."/>
            <person name="Lipzen A."/>
            <person name="Chen C."/>
            <person name="Yanf M."/>
            <person name="Daum C."/>
            <person name="Ng V."/>
            <person name="Clum A."/>
            <person name="Steindorff A."/>
            <person name="Ohm R."/>
            <person name="Martin F."/>
            <person name="Silar P."/>
            <person name="Natvig D."/>
            <person name="Lalanne C."/>
            <person name="Gautier V."/>
            <person name="Ament-Velasquez S.L."/>
            <person name="Kruys A."/>
            <person name="Hutchinson M.I."/>
            <person name="Powell A.J."/>
            <person name="Barry K."/>
            <person name="Miller A.N."/>
            <person name="Grigoriev I.V."/>
            <person name="Debuchy R."/>
            <person name="Gladieux P."/>
            <person name="Thoren M.H."/>
            <person name="Johannesson H."/>
        </authorList>
    </citation>
    <scope>NUCLEOTIDE SEQUENCE</scope>
    <source>
        <strain evidence="3">CBS 606.72</strain>
    </source>
</reference>
<feature type="compositionally biased region" description="Low complexity" evidence="1">
    <location>
        <begin position="161"/>
        <end position="178"/>
    </location>
</feature>
<dbReference type="GO" id="GO:0003677">
    <property type="term" value="F:DNA binding"/>
    <property type="evidence" value="ECO:0007669"/>
    <property type="project" value="InterPro"/>
</dbReference>
<proteinExistence type="predicted"/>
<dbReference type="CDD" id="cd04497">
    <property type="entry name" value="hPOT1_OB1_like"/>
    <property type="match status" value="1"/>
</dbReference>
<feature type="compositionally biased region" description="Acidic residues" evidence="1">
    <location>
        <begin position="942"/>
        <end position="951"/>
    </location>
</feature>
<dbReference type="SMART" id="SM00976">
    <property type="entry name" value="Telo_bind"/>
    <property type="match status" value="1"/>
</dbReference>
<feature type="compositionally biased region" description="Pro residues" evidence="1">
    <location>
        <begin position="638"/>
        <end position="647"/>
    </location>
</feature>
<feature type="compositionally biased region" description="Polar residues" evidence="1">
    <location>
        <begin position="1018"/>
        <end position="1036"/>
    </location>
</feature>
<feature type="domain" description="Telomeric single stranded DNA binding POT1/Cdc13" evidence="2">
    <location>
        <begin position="1375"/>
        <end position="1510"/>
    </location>
</feature>
<evidence type="ECO:0000313" key="4">
    <source>
        <dbReference type="Proteomes" id="UP001175000"/>
    </source>
</evidence>
<accession>A0AA39X4B8</accession>
<feature type="compositionally biased region" description="Acidic residues" evidence="1">
    <location>
        <begin position="834"/>
        <end position="853"/>
    </location>
</feature>
<feature type="compositionally biased region" description="Acidic residues" evidence="1">
    <location>
        <begin position="579"/>
        <end position="594"/>
    </location>
</feature>
<feature type="compositionally biased region" description="Basic and acidic residues" evidence="1">
    <location>
        <begin position="718"/>
        <end position="743"/>
    </location>
</feature>
<name>A0AA39X4B8_9PEZI</name>
<feature type="compositionally biased region" description="Basic and acidic residues" evidence="1">
    <location>
        <begin position="819"/>
        <end position="830"/>
    </location>
</feature>
<protein>
    <recommendedName>
        <fullName evidence="2">Telomeric single stranded DNA binding POT1/Cdc13 domain-containing protein</fullName>
    </recommendedName>
</protein>
<feature type="region of interest" description="Disordered" evidence="1">
    <location>
        <begin position="1166"/>
        <end position="1263"/>
    </location>
</feature>
<gene>
    <name evidence="3" type="ORF">B0T14DRAFT_562459</name>
</gene>
<feature type="compositionally biased region" description="Basic and acidic residues" evidence="1">
    <location>
        <begin position="310"/>
        <end position="324"/>
    </location>
</feature>
<comment type="caution">
    <text evidence="3">The sequence shown here is derived from an EMBL/GenBank/DDBJ whole genome shotgun (WGS) entry which is preliminary data.</text>
</comment>
<evidence type="ECO:0000259" key="2">
    <source>
        <dbReference type="SMART" id="SM00976"/>
    </source>
</evidence>
<feature type="region of interest" description="Disordered" evidence="1">
    <location>
        <begin position="532"/>
        <end position="853"/>
    </location>
</feature>
<feature type="compositionally biased region" description="Basic and acidic residues" evidence="1">
    <location>
        <begin position="799"/>
        <end position="810"/>
    </location>
</feature>
<feature type="region of interest" description="Disordered" evidence="1">
    <location>
        <begin position="872"/>
        <end position="1152"/>
    </location>
</feature>
<dbReference type="GO" id="GO:0000781">
    <property type="term" value="C:chromosome, telomeric region"/>
    <property type="evidence" value="ECO:0007669"/>
    <property type="project" value="InterPro"/>
</dbReference>
<evidence type="ECO:0000256" key="1">
    <source>
        <dbReference type="SAM" id="MobiDB-lite"/>
    </source>
</evidence>
<feature type="region of interest" description="Disordered" evidence="1">
    <location>
        <begin position="286"/>
        <end position="337"/>
    </location>
</feature>
<organism evidence="3 4">
    <name type="scientific">Immersiella caudata</name>
    <dbReference type="NCBI Taxonomy" id="314043"/>
    <lineage>
        <taxon>Eukaryota</taxon>
        <taxon>Fungi</taxon>
        <taxon>Dikarya</taxon>
        <taxon>Ascomycota</taxon>
        <taxon>Pezizomycotina</taxon>
        <taxon>Sordariomycetes</taxon>
        <taxon>Sordariomycetidae</taxon>
        <taxon>Sordariales</taxon>
        <taxon>Lasiosphaeriaceae</taxon>
        <taxon>Immersiella</taxon>
    </lineage>
</organism>
<feature type="compositionally biased region" description="Acidic residues" evidence="1">
    <location>
        <begin position="872"/>
        <end position="885"/>
    </location>
</feature>
<feature type="compositionally biased region" description="Basic and acidic residues" evidence="1">
    <location>
        <begin position="1188"/>
        <end position="1200"/>
    </location>
</feature>
<feature type="region of interest" description="Disordered" evidence="1">
    <location>
        <begin position="212"/>
        <end position="254"/>
    </location>
</feature>
<feature type="region of interest" description="Disordered" evidence="1">
    <location>
        <begin position="380"/>
        <end position="421"/>
    </location>
</feature>
<feature type="compositionally biased region" description="Acidic residues" evidence="1">
    <location>
        <begin position="770"/>
        <end position="781"/>
    </location>
</feature>
<sequence length="1534" mass="166433">MAVTDDTCARLVSQPATPIALLNPALDNQASRVVHGEVTLTWPYNSIKNTVAFLLAEPDVRLRRVKGQVRIELHGVAAKAVAGCGIGGGDSIILSLNGADWAKDESPGRIPGARLDWQLRFKGRLILQAKLGETGEVKNIDVDYSEVEASPPPLPQPAMVESQSAAPQEAQEPPATTQKAPSMDLGEYPSPAFIKRARISYGALFEGGLDIFEEDGGVKGKGRKRSRFGHESNAWRYSSQSLSPEPTSPADEAMGEYPVKVTPSRLQMLDEGAQTAELPAMLPAPDAVEASGPEKSPEQSRTVEQSVCDVHADPVDTPDSHHEPSPTPQSPVVTREPQITMFGTPKPAHTTFSMFGTKIPARPESGFNLVDQVRFGFSHVPQSSDAPVPPETQPVQDSGYHGEGSSAYPETYLDPTPHSQNGHTLSYFDDAHDAALRAPHDSNSVTVPSAAQEFSQVQWAFSAPSHDHDRIEDDQLCEGALNEETAVAVDGGTASFGELSPIKNLEGFSGYGTHINLVATEPVINEAHAEDLLQQDPPDEEKMTANEETPDGSDNDVTVESEGEEDIGGDYDQRNYNISDDDDEGVSDDDEFERDGEVRGEEYSYDEDEDGYGEHWEEDEEDEVEESEEEDRPRAFAPQPPPKPAPTGPVVISLLSDSEDDDEPSPAPVVPEANSVGGRRHLPPRILPAQMAPSRGPPSQPSIADLANAAHHHGRQGSRADTEKASEHQKEEGVFPFAERRVQVIDFASSLGGPAQPEALRSIGAIEEGSIGEDAEMDNADDMGGQNDDHSPPEYVLHSGREEFVPRQSDRNYPPGEEQDMKYGDDHDSADGSASDDDMPGSYTAEDEMDVEEIEEIEEIEEAEELEDIEIEELEGVEEIEEAEGADVTQDGDITRAWQTSEDSSRDSNDQPQLVEEARLAENEEGEVDSDAYQPSVADEVVLIDEDDIEMAETTQLGTEAENQKPPMPFLSEDLAPAEMSGEDEADSSLSARPASASDSKDHRELEPEPMNQDEAWQRQQPDGNAASDISSHAIQSFSSEGHSSSHMPASASTVTSNPPHKKGAHGYQLLTPMETRITAETVTEAQLVDEGEDRDIQTQPTGQKGPDKPFDGDPVPVPEFLSPRHLAHSSVDLGRDHSPARSLPSVTDIVPTGDQALRTLVDEAVEEVADVPEESTENPGDAVAVSRAKDSKEHDRASAEGDTATVSAPVSVIMGGVDHDEKDTQSSPQSVRRSTRNKQRSTPVHSSPSSSKIVEDQITVQGYHTHSYEANVSHFSSDPPSPDLSIHLARQAVAAKRPKKALEPLRVSPRITRARSSSLQMSITSEADDEEDASISLAKAALASPSKPNIDHSDDSTASLKAELTKRMRSHRECISLKTLRNRLDDHPDVLAVVTTQPPAAVRAKGGPREYVMTFNVTDPSTAPTQVIEVQLYRPHKESLPVVTPGDAILLQKFQVKSFSKRGFGLRSHSDSAWGVFDTDEGPPQIKGPPVEDWEQYSEYMGLLRAWYRSMDGAAKGKIEKANKKLEEASQGK</sequence>